<sequence>MLSIADKSAASLQRCDARRMPCKHSNYIVSSALTHRPHGQRLKVQARASDDLSEGSSLGRALIDRRRLLAGAAASVVTFVGCPCPLCKPGEAKASSWSYGEIAGPPTWKGVCATGKQQSPVNIPVNTSAPKVEAEMGEFDFAYGSFDGCNVLNTGHGTMQVNFPSGNLAYIGNMELELLQFHFHAPSEHAMDGRRFAMEAHLVHKNKESGNLAVLGVMLEPGGLIRNPALQTALEVAPEVPLAKLSSPRAINPLMLLPKKTKAGSRPYVHYAGSLTTPPCSEGVDWFVFMQPIRVPDGQILDFMRYVGDKKTYATNTRPLQLLNSRVIEYEL</sequence>
<evidence type="ECO:0000256" key="5">
    <source>
        <dbReference type="ARBA" id="ARBA00022723"/>
    </source>
</evidence>
<dbReference type="PROSITE" id="PS51144">
    <property type="entry name" value="ALPHA_CA_2"/>
    <property type="match status" value="1"/>
</dbReference>
<dbReference type="EC" id="4.2.1.1" evidence="4 9"/>
<feature type="domain" description="Alpha-carbonic anhydrase" evidence="10">
    <location>
        <begin position="95"/>
        <end position="332"/>
    </location>
</feature>
<dbReference type="InterPro" id="IPR018338">
    <property type="entry name" value="Carbonic_anhydrase_a-class_CS"/>
</dbReference>
<keyword evidence="5 9" id="KW-0479">Metal-binding</keyword>
<dbReference type="GO" id="GO:0004089">
    <property type="term" value="F:carbonate dehydratase activity"/>
    <property type="evidence" value="ECO:0007669"/>
    <property type="project" value="UniProtKB-UniRule"/>
</dbReference>
<accession>A0AAD3HJI7</accession>
<proteinExistence type="inferred from homology"/>
<comment type="similarity">
    <text evidence="3 9">Belongs to the alpha-carbonic anhydrase family.</text>
</comment>
<dbReference type="Gene3D" id="3.10.200.10">
    <property type="entry name" value="Alpha carbonic anhydrase"/>
    <property type="match status" value="1"/>
</dbReference>
<dbReference type="Pfam" id="PF00194">
    <property type="entry name" value="Carb_anhydrase"/>
    <property type="match status" value="1"/>
</dbReference>
<dbReference type="Proteomes" id="UP001054857">
    <property type="component" value="Unassembled WGS sequence"/>
</dbReference>
<evidence type="ECO:0000259" key="10">
    <source>
        <dbReference type="PROSITE" id="PS51144"/>
    </source>
</evidence>
<dbReference type="InterPro" id="IPR036398">
    <property type="entry name" value="CA_dom_sf"/>
</dbReference>
<reference evidence="11 12" key="1">
    <citation type="journal article" date="2021" name="Sci. Rep.">
        <title>Genome sequencing of the multicellular alga Astrephomene provides insights into convergent evolution of germ-soma differentiation.</title>
        <authorList>
            <person name="Yamashita S."/>
            <person name="Yamamoto K."/>
            <person name="Matsuzaki R."/>
            <person name="Suzuki S."/>
            <person name="Yamaguchi H."/>
            <person name="Hirooka S."/>
            <person name="Minakuchi Y."/>
            <person name="Miyagishima S."/>
            <person name="Kawachi M."/>
            <person name="Toyoda A."/>
            <person name="Nozaki H."/>
        </authorList>
    </citation>
    <scope>NUCLEOTIDE SEQUENCE [LARGE SCALE GENOMIC DNA]</scope>
    <source>
        <strain evidence="11 12">NIES-4017</strain>
    </source>
</reference>
<dbReference type="EMBL" id="BMAR01000004">
    <property type="protein sequence ID" value="GFR42906.1"/>
    <property type="molecule type" value="Genomic_DNA"/>
</dbReference>
<name>A0AAD3HJI7_9CHLO</name>
<evidence type="ECO:0000256" key="6">
    <source>
        <dbReference type="ARBA" id="ARBA00022833"/>
    </source>
</evidence>
<dbReference type="PANTHER" id="PTHR18952:SF265">
    <property type="entry name" value="CARBONIC ANHYDRASE"/>
    <property type="match status" value="1"/>
</dbReference>
<dbReference type="SUPFAM" id="SSF51069">
    <property type="entry name" value="Carbonic anhydrase"/>
    <property type="match status" value="1"/>
</dbReference>
<dbReference type="InterPro" id="IPR001148">
    <property type="entry name" value="CA_dom"/>
</dbReference>
<evidence type="ECO:0000313" key="11">
    <source>
        <dbReference type="EMBL" id="GFR42906.1"/>
    </source>
</evidence>
<comment type="caution">
    <text evidence="11">The sequence shown here is derived from an EMBL/GenBank/DDBJ whole genome shotgun (WGS) entry which is preliminary data.</text>
</comment>
<dbReference type="PROSITE" id="PS00162">
    <property type="entry name" value="ALPHA_CA_1"/>
    <property type="match status" value="1"/>
</dbReference>
<gene>
    <name evidence="11" type="ORF">Agub_g3902</name>
</gene>
<organism evidence="11 12">
    <name type="scientific">Astrephomene gubernaculifera</name>
    <dbReference type="NCBI Taxonomy" id="47775"/>
    <lineage>
        <taxon>Eukaryota</taxon>
        <taxon>Viridiplantae</taxon>
        <taxon>Chlorophyta</taxon>
        <taxon>core chlorophytes</taxon>
        <taxon>Chlorophyceae</taxon>
        <taxon>CS clade</taxon>
        <taxon>Chlamydomonadales</taxon>
        <taxon>Astrephomenaceae</taxon>
        <taxon>Astrephomene</taxon>
    </lineage>
</organism>
<dbReference type="SMART" id="SM01057">
    <property type="entry name" value="Carb_anhydrase"/>
    <property type="match status" value="1"/>
</dbReference>
<dbReference type="AlphaFoldDB" id="A0AAD3HJI7"/>
<evidence type="ECO:0000256" key="4">
    <source>
        <dbReference type="ARBA" id="ARBA00012925"/>
    </source>
</evidence>
<comment type="function">
    <text evidence="2 9">Reversible hydration of carbon dioxide.</text>
</comment>
<dbReference type="PANTHER" id="PTHR18952">
    <property type="entry name" value="CARBONIC ANHYDRASE"/>
    <property type="match status" value="1"/>
</dbReference>
<keyword evidence="7 9" id="KW-0456">Lyase</keyword>
<evidence type="ECO:0000256" key="9">
    <source>
        <dbReference type="RuleBase" id="RU367011"/>
    </source>
</evidence>
<comment type="catalytic activity">
    <reaction evidence="8 9">
        <text>hydrogencarbonate + H(+) = CO2 + H2O</text>
        <dbReference type="Rhea" id="RHEA:10748"/>
        <dbReference type="ChEBI" id="CHEBI:15377"/>
        <dbReference type="ChEBI" id="CHEBI:15378"/>
        <dbReference type="ChEBI" id="CHEBI:16526"/>
        <dbReference type="ChEBI" id="CHEBI:17544"/>
        <dbReference type="EC" id="4.2.1.1"/>
    </reaction>
</comment>
<evidence type="ECO:0000256" key="8">
    <source>
        <dbReference type="ARBA" id="ARBA00048348"/>
    </source>
</evidence>
<evidence type="ECO:0000256" key="2">
    <source>
        <dbReference type="ARBA" id="ARBA00002904"/>
    </source>
</evidence>
<comment type="cofactor">
    <cofactor evidence="1 9">
        <name>Zn(2+)</name>
        <dbReference type="ChEBI" id="CHEBI:29105"/>
    </cofactor>
</comment>
<dbReference type="InterPro" id="IPR041891">
    <property type="entry name" value="Alpha_CA_prokaryot-like"/>
</dbReference>
<dbReference type="CDD" id="cd03124">
    <property type="entry name" value="alpha_CA_prokaryotic_like"/>
    <property type="match status" value="1"/>
</dbReference>
<protein>
    <recommendedName>
        <fullName evidence="4 9">Carbonic anhydrase</fullName>
        <ecNumber evidence="4 9">4.2.1.1</ecNumber>
    </recommendedName>
</protein>
<evidence type="ECO:0000256" key="1">
    <source>
        <dbReference type="ARBA" id="ARBA00001947"/>
    </source>
</evidence>
<evidence type="ECO:0000256" key="7">
    <source>
        <dbReference type="ARBA" id="ARBA00023239"/>
    </source>
</evidence>
<keyword evidence="12" id="KW-1185">Reference proteome</keyword>
<dbReference type="GO" id="GO:0008270">
    <property type="term" value="F:zinc ion binding"/>
    <property type="evidence" value="ECO:0007669"/>
    <property type="project" value="UniProtKB-UniRule"/>
</dbReference>
<evidence type="ECO:0000313" key="12">
    <source>
        <dbReference type="Proteomes" id="UP001054857"/>
    </source>
</evidence>
<dbReference type="InterPro" id="IPR023561">
    <property type="entry name" value="Carbonic_anhydrase_a-class"/>
</dbReference>
<evidence type="ECO:0000256" key="3">
    <source>
        <dbReference type="ARBA" id="ARBA00010718"/>
    </source>
</evidence>
<keyword evidence="6 9" id="KW-0862">Zinc</keyword>